<feature type="compositionally biased region" description="Basic and acidic residues" evidence="1">
    <location>
        <begin position="186"/>
        <end position="204"/>
    </location>
</feature>
<feature type="compositionally biased region" description="Low complexity" evidence="1">
    <location>
        <begin position="31"/>
        <end position="43"/>
    </location>
</feature>
<accession>A0AAW0ADW5</accession>
<evidence type="ECO:0000313" key="2">
    <source>
        <dbReference type="EMBL" id="KAK7006937.1"/>
    </source>
</evidence>
<organism evidence="2 3">
    <name type="scientific">Favolaschia claudopus</name>
    <dbReference type="NCBI Taxonomy" id="2862362"/>
    <lineage>
        <taxon>Eukaryota</taxon>
        <taxon>Fungi</taxon>
        <taxon>Dikarya</taxon>
        <taxon>Basidiomycota</taxon>
        <taxon>Agaricomycotina</taxon>
        <taxon>Agaricomycetes</taxon>
        <taxon>Agaricomycetidae</taxon>
        <taxon>Agaricales</taxon>
        <taxon>Marasmiineae</taxon>
        <taxon>Mycenaceae</taxon>
        <taxon>Favolaschia</taxon>
    </lineage>
</organism>
<dbReference type="EMBL" id="JAWWNJ010000074">
    <property type="protein sequence ID" value="KAK7006937.1"/>
    <property type="molecule type" value="Genomic_DNA"/>
</dbReference>
<feature type="compositionally biased region" description="Low complexity" evidence="1">
    <location>
        <begin position="205"/>
        <end position="218"/>
    </location>
</feature>
<evidence type="ECO:0000256" key="1">
    <source>
        <dbReference type="SAM" id="MobiDB-lite"/>
    </source>
</evidence>
<name>A0AAW0ADW5_9AGAR</name>
<feature type="region of interest" description="Disordered" evidence="1">
    <location>
        <begin position="1"/>
        <end position="43"/>
    </location>
</feature>
<protein>
    <submittedName>
        <fullName evidence="2">Uncharacterized protein</fullName>
    </submittedName>
</protein>
<dbReference type="AlphaFoldDB" id="A0AAW0ADW5"/>
<feature type="compositionally biased region" description="Basic and acidic residues" evidence="1">
    <location>
        <begin position="1"/>
        <end position="12"/>
    </location>
</feature>
<keyword evidence="3" id="KW-1185">Reference proteome</keyword>
<dbReference type="Proteomes" id="UP001362999">
    <property type="component" value="Unassembled WGS sequence"/>
</dbReference>
<comment type="caution">
    <text evidence="2">The sequence shown here is derived from an EMBL/GenBank/DDBJ whole genome shotgun (WGS) entry which is preliminary data.</text>
</comment>
<gene>
    <name evidence="2" type="ORF">R3P38DRAFT_3325916</name>
</gene>
<feature type="compositionally biased region" description="Acidic residues" evidence="1">
    <location>
        <begin position="226"/>
        <end position="244"/>
    </location>
</feature>
<reference evidence="2 3" key="1">
    <citation type="journal article" date="2024" name="J Genomics">
        <title>Draft genome sequencing and assembly of Favolaschia claudopus CIRM-BRFM 2984 isolated from oak limbs.</title>
        <authorList>
            <person name="Navarro D."/>
            <person name="Drula E."/>
            <person name="Chaduli D."/>
            <person name="Cazenave R."/>
            <person name="Ahrendt S."/>
            <person name="Wang J."/>
            <person name="Lipzen A."/>
            <person name="Daum C."/>
            <person name="Barry K."/>
            <person name="Grigoriev I.V."/>
            <person name="Favel A."/>
            <person name="Rosso M.N."/>
            <person name="Martin F."/>
        </authorList>
    </citation>
    <scope>NUCLEOTIDE SEQUENCE [LARGE SCALE GENOMIC DNA]</scope>
    <source>
        <strain evidence="2 3">CIRM-BRFM 2984</strain>
    </source>
</reference>
<evidence type="ECO:0000313" key="3">
    <source>
        <dbReference type="Proteomes" id="UP001362999"/>
    </source>
</evidence>
<sequence>MSIHDNSNHQSKDNQPSQTRSSRRPFQDVNTDTGRADAASDDAGAVRIRQLEDALARTQAECNELRHQQIQQPSTVPLDSADIIPRPINASTVKMAELREELGCTKSRWNALRVPLAAARLDWNKSWKAQDPKKKVRALNVVFADFPETKRFENGWGVMRLAQEAWSNRKSYGRCVDDPNTYRGRTTIERRRSVSPREPDEPPRSSHSPTPGPSSASVRRPRSSSDDAEDDDLLNFSGDDDNEEPPQKRPRTA</sequence>
<proteinExistence type="predicted"/>
<feature type="region of interest" description="Disordered" evidence="1">
    <location>
        <begin position="172"/>
        <end position="253"/>
    </location>
</feature>